<keyword evidence="3 5" id="KW-1133">Transmembrane helix</keyword>
<dbReference type="Gene3D" id="1.20.1250.20">
    <property type="entry name" value="MFS general substrate transporter like domains"/>
    <property type="match status" value="1"/>
</dbReference>
<evidence type="ECO:0000256" key="4">
    <source>
        <dbReference type="ARBA" id="ARBA00023136"/>
    </source>
</evidence>
<dbReference type="InterPro" id="IPR051788">
    <property type="entry name" value="MFS_Transporter"/>
</dbReference>
<evidence type="ECO:0000259" key="6">
    <source>
        <dbReference type="PROSITE" id="PS50850"/>
    </source>
</evidence>
<name>A0A9W6S5P7_9ACTN</name>
<feature type="transmembrane region" description="Helical" evidence="5">
    <location>
        <begin position="45"/>
        <end position="65"/>
    </location>
</feature>
<feature type="transmembrane region" description="Helical" evidence="5">
    <location>
        <begin position="271"/>
        <end position="295"/>
    </location>
</feature>
<dbReference type="InterPro" id="IPR036259">
    <property type="entry name" value="MFS_trans_sf"/>
</dbReference>
<evidence type="ECO:0000313" key="7">
    <source>
        <dbReference type="EMBL" id="GLY86187.1"/>
    </source>
</evidence>
<evidence type="ECO:0000313" key="8">
    <source>
        <dbReference type="Proteomes" id="UP001165074"/>
    </source>
</evidence>
<comment type="caution">
    <text evidence="7">The sequence shown here is derived from an EMBL/GenBank/DDBJ whole genome shotgun (WGS) entry which is preliminary data.</text>
</comment>
<comment type="subcellular location">
    <subcellularLocation>
        <location evidence="1">Cell membrane</location>
        <topology evidence="1">Multi-pass membrane protein</topology>
    </subcellularLocation>
</comment>
<evidence type="ECO:0000256" key="2">
    <source>
        <dbReference type="ARBA" id="ARBA00022692"/>
    </source>
</evidence>
<gene>
    <name evidence="7" type="ORF">Airi02_041160</name>
</gene>
<dbReference type="SUPFAM" id="SSF103473">
    <property type="entry name" value="MFS general substrate transporter"/>
    <property type="match status" value="1"/>
</dbReference>
<keyword evidence="8" id="KW-1185">Reference proteome</keyword>
<organism evidence="7 8">
    <name type="scientific">Actinoallomurus iriomotensis</name>
    <dbReference type="NCBI Taxonomy" id="478107"/>
    <lineage>
        <taxon>Bacteria</taxon>
        <taxon>Bacillati</taxon>
        <taxon>Actinomycetota</taxon>
        <taxon>Actinomycetes</taxon>
        <taxon>Streptosporangiales</taxon>
        <taxon>Thermomonosporaceae</taxon>
        <taxon>Actinoallomurus</taxon>
    </lineage>
</organism>
<dbReference type="EMBL" id="BSTK01000005">
    <property type="protein sequence ID" value="GLY86187.1"/>
    <property type="molecule type" value="Genomic_DNA"/>
</dbReference>
<feature type="transmembrane region" description="Helical" evidence="5">
    <location>
        <begin position="134"/>
        <end position="158"/>
    </location>
</feature>
<dbReference type="GO" id="GO:0005886">
    <property type="term" value="C:plasma membrane"/>
    <property type="evidence" value="ECO:0007669"/>
    <property type="project" value="UniProtKB-SubCell"/>
</dbReference>
<evidence type="ECO:0000256" key="5">
    <source>
        <dbReference type="SAM" id="Phobius"/>
    </source>
</evidence>
<dbReference type="InterPro" id="IPR011701">
    <property type="entry name" value="MFS"/>
</dbReference>
<keyword evidence="2 5" id="KW-0812">Transmembrane</keyword>
<proteinExistence type="predicted"/>
<feature type="transmembrane region" description="Helical" evidence="5">
    <location>
        <begin position="307"/>
        <end position="326"/>
    </location>
</feature>
<protein>
    <submittedName>
        <fullName evidence="7">MFS transporter</fullName>
    </submittedName>
</protein>
<dbReference type="PANTHER" id="PTHR23514:SF13">
    <property type="entry name" value="INNER MEMBRANE PROTEIN YBJJ"/>
    <property type="match status" value="1"/>
</dbReference>
<feature type="domain" description="Major facilitator superfamily (MFS) profile" evidence="6">
    <location>
        <begin position="184"/>
        <end position="378"/>
    </location>
</feature>
<feature type="transmembrane region" description="Helical" evidence="5">
    <location>
        <begin position="179"/>
        <end position="197"/>
    </location>
</feature>
<dbReference type="AlphaFoldDB" id="A0A9W6S5P7"/>
<feature type="transmembrane region" description="Helical" evidence="5">
    <location>
        <begin position="338"/>
        <end position="357"/>
    </location>
</feature>
<accession>A0A9W6S5P7</accession>
<feature type="transmembrane region" description="Helical" evidence="5">
    <location>
        <begin position="20"/>
        <end position="38"/>
    </location>
</feature>
<feature type="transmembrane region" description="Helical" evidence="5">
    <location>
        <begin position="248"/>
        <end position="265"/>
    </location>
</feature>
<evidence type="ECO:0000256" key="3">
    <source>
        <dbReference type="ARBA" id="ARBA00022989"/>
    </source>
</evidence>
<reference evidence="7" key="1">
    <citation type="submission" date="2023-03" db="EMBL/GenBank/DDBJ databases">
        <title>Actinoallomurus iriomotensis NBRC 103684.</title>
        <authorList>
            <person name="Ichikawa N."/>
            <person name="Sato H."/>
            <person name="Tonouchi N."/>
        </authorList>
    </citation>
    <scope>NUCLEOTIDE SEQUENCE</scope>
    <source>
        <strain evidence="7">NBRC 103684</strain>
    </source>
</reference>
<dbReference type="Proteomes" id="UP001165074">
    <property type="component" value="Unassembled WGS sequence"/>
</dbReference>
<feature type="transmembrane region" description="Helical" evidence="5">
    <location>
        <begin position="107"/>
        <end position="128"/>
    </location>
</feature>
<dbReference type="InterPro" id="IPR020846">
    <property type="entry name" value="MFS_dom"/>
</dbReference>
<dbReference type="PROSITE" id="PS50850">
    <property type="entry name" value="MFS"/>
    <property type="match status" value="1"/>
</dbReference>
<evidence type="ECO:0000256" key="1">
    <source>
        <dbReference type="ARBA" id="ARBA00004651"/>
    </source>
</evidence>
<dbReference type="GO" id="GO:0022857">
    <property type="term" value="F:transmembrane transporter activity"/>
    <property type="evidence" value="ECO:0007669"/>
    <property type="project" value="InterPro"/>
</dbReference>
<sequence>MWGASVPRVQHQAEVTDGQLGFALLFVGAGALPAMLLAGRALDRWGLKVAAGAIALLGVVGAGLALTAVNLPSLCVGLGVAGASSGAADVTMNAVAGRAEKNAGRPVITRVHGVFSTFVVLTSLGAGITSAASWPLAVPFIAVAVLCLVAGAAMFAAVSRGVPADDEADDEAPAPARSGRLAPLLIIGVLGALAFASENAHQSWSAVFAQDELKAGAWLTTVAPAVFAGTVAITRFSVGGLKTAHARSVILIGALAAAGGALVIASAPTLFVAALGLVLAGAGTAVLFPTLVGVVSRNVEERYRGRATSIVSTVSYLGFLLGPVYVGAWADAAGLRGAMVAVAALAAALFVLTPVLLRLSGFAVGGTAPRTPEVYADR</sequence>
<keyword evidence="4 5" id="KW-0472">Membrane</keyword>
<dbReference type="PANTHER" id="PTHR23514">
    <property type="entry name" value="BYPASS OF STOP CODON PROTEIN 6"/>
    <property type="match status" value="1"/>
</dbReference>
<dbReference type="Pfam" id="PF07690">
    <property type="entry name" value="MFS_1"/>
    <property type="match status" value="2"/>
</dbReference>
<feature type="transmembrane region" description="Helical" evidence="5">
    <location>
        <begin position="71"/>
        <end position="95"/>
    </location>
</feature>
<feature type="transmembrane region" description="Helical" evidence="5">
    <location>
        <begin position="217"/>
        <end position="236"/>
    </location>
</feature>